<evidence type="ECO:0000313" key="1">
    <source>
        <dbReference type="EMBL" id="KAF9642137.1"/>
    </source>
</evidence>
<dbReference type="EMBL" id="MU118661">
    <property type="protein sequence ID" value="KAF9642137.1"/>
    <property type="molecule type" value="Genomic_DNA"/>
</dbReference>
<protein>
    <submittedName>
        <fullName evidence="1">Uncharacterized protein</fullName>
    </submittedName>
</protein>
<evidence type="ECO:0000313" key="2">
    <source>
        <dbReference type="Proteomes" id="UP000886501"/>
    </source>
</evidence>
<proteinExistence type="predicted"/>
<organism evidence="1 2">
    <name type="scientific">Thelephora ganbajun</name>
    <name type="common">Ganba fungus</name>
    <dbReference type="NCBI Taxonomy" id="370292"/>
    <lineage>
        <taxon>Eukaryota</taxon>
        <taxon>Fungi</taxon>
        <taxon>Dikarya</taxon>
        <taxon>Basidiomycota</taxon>
        <taxon>Agaricomycotina</taxon>
        <taxon>Agaricomycetes</taxon>
        <taxon>Thelephorales</taxon>
        <taxon>Thelephoraceae</taxon>
        <taxon>Thelephora</taxon>
    </lineage>
</organism>
<dbReference type="Proteomes" id="UP000886501">
    <property type="component" value="Unassembled WGS sequence"/>
</dbReference>
<sequence>MTTFDFAGERMNQAPGDSSSKERLSVDDGSGVSSFLPVTPAIRQLFAREVDTVSASYRTGRMLKEINQDGSFPCPQRGCYDILPTREAYTCHVQIHLIHEGYVLRFDCTICIGLSTVP</sequence>
<gene>
    <name evidence="1" type="ORF">BDM02DRAFT_2648388</name>
</gene>
<accession>A0ACB6YXX4</accession>
<keyword evidence="2" id="KW-1185">Reference proteome</keyword>
<comment type="caution">
    <text evidence="1">The sequence shown here is derived from an EMBL/GenBank/DDBJ whole genome shotgun (WGS) entry which is preliminary data.</text>
</comment>
<name>A0ACB6YXX4_THEGA</name>
<reference evidence="1" key="2">
    <citation type="journal article" date="2020" name="Nat. Commun.">
        <title>Large-scale genome sequencing of mycorrhizal fungi provides insights into the early evolution of symbiotic traits.</title>
        <authorList>
            <person name="Miyauchi S."/>
            <person name="Kiss E."/>
            <person name="Kuo A."/>
            <person name="Drula E."/>
            <person name="Kohler A."/>
            <person name="Sanchez-Garcia M."/>
            <person name="Morin E."/>
            <person name="Andreopoulos B."/>
            <person name="Barry K.W."/>
            <person name="Bonito G."/>
            <person name="Buee M."/>
            <person name="Carver A."/>
            <person name="Chen C."/>
            <person name="Cichocki N."/>
            <person name="Clum A."/>
            <person name="Culley D."/>
            <person name="Crous P.W."/>
            <person name="Fauchery L."/>
            <person name="Girlanda M."/>
            <person name="Hayes R.D."/>
            <person name="Keri Z."/>
            <person name="LaButti K."/>
            <person name="Lipzen A."/>
            <person name="Lombard V."/>
            <person name="Magnuson J."/>
            <person name="Maillard F."/>
            <person name="Murat C."/>
            <person name="Nolan M."/>
            <person name="Ohm R.A."/>
            <person name="Pangilinan J."/>
            <person name="Pereira M.F."/>
            <person name="Perotto S."/>
            <person name="Peter M."/>
            <person name="Pfister S."/>
            <person name="Riley R."/>
            <person name="Sitrit Y."/>
            <person name="Stielow J.B."/>
            <person name="Szollosi G."/>
            <person name="Zifcakova L."/>
            <person name="Stursova M."/>
            <person name="Spatafora J.W."/>
            <person name="Tedersoo L."/>
            <person name="Vaario L.M."/>
            <person name="Yamada A."/>
            <person name="Yan M."/>
            <person name="Wang P."/>
            <person name="Xu J."/>
            <person name="Bruns T."/>
            <person name="Baldrian P."/>
            <person name="Vilgalys R."/>
            <person name="Dunand C."/>
            <person name="Henrissat B."/>
            <person name="Grigoriev I.V."/>
            <person name="Hibbett D."/>
            <person name="Nagy L.G."/>
            <person name="Martin F.M."/>
        </authorList>
    </citation>
    <scope>NUCLEOTIDE SEQUENCE</scope>
    <source>
        <strain evidence="1">P2</strain>
    </source>
</reference>
<reference evidence="1" key="1">
    <citation type="submission" date="2019-10" db="EMBL/GenBank/DDBJ databases">
        <authorList>
            <consortium name="DOE Joint Genome Institute"/>
            <person name="Kuo A."/>
            <person name="Miyauchi S."/>
            <person name="Kiss E."/>
            <person name="Drula E."/>
            <person name="Kohler A."/>
            <person name="Sanchez-Garcia M."/>
            <person name="Andreopoulos B."/>
            <person name="Barry K.W."/>
            <person name="Bonito G."/>
            <person name="Buee M."/>
            <person name="Carver A."/>
            <person name="Chen C."/>
            <person name="Cichocki N."/>
            <person name="Clum A."/>
            <person name="Culley D."/>
            <person name="Crous P.W."/>
            <person name="Fauchery L."/>
            <person name="Girlanda M."/>
            <person name="Hayes R."/>
            <person name="Keri Z."/>
            <person name="Labutti K."/>
            <person name="Lipzen A."/>
            <person name="Lombard V."/>
            <person name="Magnuson J."/>
            <person name="Maillard F."/>
            <person name="Morin E."/>
            <person name="Murat C."/>
            <person name="Nolan M."/>
            <person name="Ohm R."/>
            <person name="Pangilinan J."/>
            <person name="Pereira M."/>
            <person name="Perotto S."/>
            <person name="Peter M."/>
            <person name="Riley R."/>
            <person name="Sitrit Y."/>
            <person name="Stielow B."/>
            <person name="Szollosi G."/>
            <person name="Zifcakova L."/>
            <person name="Stursova M."/>
            <person name="Spatafora J.W."/>
            <person name="Tedersoo L."/>
            <person name="Vaario L.-M."/>
            <person name="Yamada A."/>
            <person name="Yan M."/>
            <person name="Wang P."/>
            <person name="Xu J."/>
            <person name="Bruns T."/>
            <person name="Baldrian P."/>
            <person name="Vilgalys R."/>
            <person name="Henrissat B."/>
            <person name="Grigoriev I.V."/>
            <person name="Hibbett D."/>
            <person name="Nagy L.G."/>
            <person name="Martin F.M."/>
        </authorList>
    </citation>
    <scope>NUCLEOTIDE SEQUENCE</scope>
    <source>
        <strain evidence="1">P2</strain>
    </source>
</reference>